<sequence length="63" mass="7166">MTRTIIPPISCLVTIEKLAPTRLYRLAVVTKNDGNGKRRKADRHNALYYEYPSHHDLPYGAVA</sequence>
<accession>A0A7L9MBD2</accession>
<organism evidence="1 2">
    <name type="scientific">Brucella suis bv. 4</name>
    <dbReference type="NCBI Taxonomy" id="1567501"/>
    <lineage>
        <taxon>Bacteria</taxon>
        <taxon>Pseudomonadati</taxon>
        <taxon>Pseudomonadota</taxon>
        <taxon>Alphaproteobacteria</taxon>
        <taxon>Hyphomicrobiales</taxon>
        <taxon>Brucellaceae</taxon>
        <taxon>Brucella/Ochrobactrum group</taxon>
        <taxon>Brucella</taxon>
    </lineage>
</organism>
<dbReference type="AlphaFoldDB" id="A0A7L9MBD2"/>
<evidence type="ECO:0000313" key="1">
    <source>
        <dbReference type="EMBL" id="QOK63856.1"/>
    </source>
</evidence>
<gene>
    <name evidence="1" type="ORF">HUZ30_03440</name>
</gene>
<dbReference type="GeneID" id="93016866"/>
<dbReference type="RefSeq" id="WP_002971487.1">
    <property type="nucleotide sequence ID" value="NZ_CP054955.1"/>
</dbReference>
<proteinExistence type="predicted"/>
<reference evidence="1 2" key="1">
    <citation type="submission" date="2020-06" db="EMBL/GenBank/DDBJ databases">
        <title>New insights into brucella suis CRO type strains.</title>
        <authorList>
            <person name="Duvnjak S."/>
            <person name="Pavlinec Z."/>
            <person name="Vaser R."/>
            <person name="Sikic M."/>
            <person name="Kizanovic K."/>
            <person name="Spicic S."/>
        </authorList>
    </citation>
    <scope>NUCLEOTIDE SEQUENCE [LARGE SCALE GENOMIC DNA]</scope>
    <source>
        <strain evidence="1 2">CVI_72</strain>
    </source>
</reference>
<dbReference type="Proteomes" id="UP000593625">
    <property type="component" value="Chromosome I"/>
</dbReference>
<dbReference type="EMBL" id="CP054955">
    <property type="protein sequence ID" value="QOK63856.1"/>
    <property type="molecule type" value="Genomic_DNA"/>
</dbReference>
<evidence type="ECO:0000313" key="2">
    <source>
        <dbReference type="Proteomes" id="UP000593625"/>
    </source>
</evidence>
<name>A0A7L9MBD2_BRUSS</name>
<protein>
    <submittedName>
        <fullName evidence="1">Uncharacterized protein</fullName>
    </submittedName>
</protein>